<name>A0A2M6YRX1_9BACT</name>
<gene>
    <name evidence="2" type="ORF">COT03_00905</name>
</gene>
<evidence type="ECO:0008006" key="4">
    <source>
        <dbReference type="Google" id="ProtNLM"/>
    </source>
</evidence>
<proteinExistence type="predicted"/>
<accession>A0A2M6YRX1</accession>
<dbReference type="Proteomes" id="UP000229502">
    <property type="component" value="Unassembled WGS sequence"/>
</dbReference>
<dbReference type="AlphaFoldDB" id="A0A2M6YRX1"/>
<organism evidence="2 3">
    <name type="scientific">Candidatus Shapirobacteria bacterium CG07_land_8_20_14_0_80_39_18</name>
    <dbReference type="NCBI Taxonomy" id="1974882"/>
    <lineage>
        <taxon>Bacteria</taxon>
        <taxon>Candidatus Shapironibacteriota</taxon>
    </lineage>
</organism>
<dbReference type="Gene3D" id="3.40.50.1010">
    <property type="entry name" value="5'-nuclease"/>
    <property type="match status" value="1"/>
</dbReference>
<dbReference type="InterPro" id="IPR029060">
    <property type="entry name" value="PIN-like_dom_sf"/>
</dbReference>
<comment type="caution">
    <text evidence="2">The sequence shown here is derived from an EMBL/GenBank/DDBJ whole genome shotgun (WGS) entry which is preliminary data.</text>
</comment>
<keyword evidence="1" id="KW-0460">Magnesium</keyword>
<protein>
    <recommendedName>
        <fullName evidence="4">PIN domain-containing protein</fullName>
    </recommendedName>
</protein>
<dbReference type="InterPro" id="IPR044153">
    <property type="entry name" value="PIN_Pae0151-like"/>
</dbReference>
<evidence type="ECO:0000313" key="2">
    <source>
        <dbReference type="EMBL" id="PIU35920.1"/>
    </source>
</evidence>
<evidence type="ECO:0000313" key="3">
    <source>
        <dbReference type="Proteomes" id="UP000229502"/>
    </source>
</evidence>
<sequence>MKNYIVDASFVIKALLSEKPSVVEKFEKILREQEKMKAKVYSYSLLPIEVANALRFTFKDEGSVKETFEKFSLLDIECLTLNFSQIKSALQWSYEMGTTVYDTAYHLLAKMREGDFYTCDREYFQKAKKEGNIVLVK</sequence>
<evidence type="ECO:0000256" key="1">
    <source>
        <dbReference type="ARBA" id="ARBA00022842"/>
    </source>
</evidence>
<dbReference type="InterPro" id="IPR051619">
    <property type="entry name" value="TypeII_TA_RNase_PINc/VapC"/>
</dbReference>
<dbReference type="PANTHER" id="PTHR35901">
    <property type="entry name" value="RIBONUCLEASE VAPC3"/>
    <property type="match status" value="1"/>
</dbReference>
<dbReference type="CDD" id="cd09873">
    <property type="entry name" value="PIN_Pae0151-like"/>
    <property type="match status" value="1"/>
</dbReference>
<reference evidence="3" key="1">
    <citation type="submission" date="2017-09" db="EMBL/GenBank/DDBJ databases">
        <title>Depth-based differentiation of microbial function through sediment-hosted aquifers and enrichment of novel symbionts in the deep terrestrial subsurface.</title>
        <authorList>
            <person name="Probst A.J."/>
            <person name="Ladd B."/>
            <person name="Jarett J.K."/>
            <person name="Geller-Mcgrath D.E."/>
            <person name="Sieber C.M.K."/>
            <person name="Emerson J.B."/>
            <person name="Anantharaman K."/>
            <person name="Thomas B.C."/>
            <person name="Malmstrom R."/>
            <person name="Stieglmeier M."/>
            <person name="Klingl A."/>
            <person name="Woyke T."/>
            <person name="Ryan C.M."/>
            <person name="Banfield J.F."/>
        </authorList>
    </citation>
    <scope>NUCLEOTIDE SEQUENCE [LARGE SCALE GENOMIC DNA]</scope>
</reference>
<dbReference type="PANTHER" id="PTHR35901:SF1">
    <property type="entry name" value="EXONUCLEASE VAPC9"/>
    <property type="match status" value="1"/>
</dbReference>
<dbReference type="SUPFAM" id="SSF88723">
    <property type="entry name" value="PIN domain-like"/>
    <property type="match status" value="1"/>
</dbReference>
<dbReference type="EMBL" id="PEWZ01000049">
    <property type="protein sequence ID" value="PIU35920.1"/>
    <property type="molecule type" value="Genomic_DNA"/>
</dbReference>